<dbReference type="CDD" id="cd07067">
    <property type="entry name" value="HP_PGM_like"/>
    <property type="match status" value="1"/>
</dbReference>
<dbReference type="GO" id="GO:0005737">
    <property type="term" value="C:cytoplasm"/>
    <property type="evidence" value="ECO:0007669"/>
    <property type="project" value="TreeGrafter"/>
</dbReference>
<proteinExistence type="predicted"/>
<gene>
    <name evidence="1" type="ORF">SSIN_1207</name>
</gene>
<dbReference type="InterPro" id="IPR029033">
    <property type="entry name" value="His_PPase_superfam"/>
</dbReference>
<dbReference type="InterPro" id="IPR013078">
    <property type="entry name" value="His_Pase_superF_clade-1"/>
</dbReference>
<evidence type="ECO:0000313" key="2">
    <source>
        <dbReference type="Proteomes" id="UP000030019"/>
    </source>
</evidence>
<dbReference type="AlphaFoldDB" id="A0A0A0DG61"/>
<dbReference type="STRING" id="176090.SSIN_1207"/>
<dbReference type="Proteomes" id="UP000030019">
    <property type="component" value="Unassembled WGS sequence"/>
</dbReference>
<evidence type="ECO:0000313" key="1">
    <source>
        <dbReference type="EMBL" id="KGM37065.1"/>
    </source>
</evidence>
<dbReference type="PANTHER" id="PTHR48100:SF1">
    <property type="entry name" value="HISTIDINE PHOSPHATASE FAMILY PROTEIN-RELATED"/>
    <property type="match status" value="1"/>
</dbReference>
<accession>A0A0A0DG61</accession>
<reference evidence="1 2" key="1">
    <citation type="submission" date="2014-06" db="EMBL/GenBank/DDBJ databases">
        <authorList>
            <person name="Teng J.L."/>
            <person name="Huang Y."/>
            <person name="Tse H."/>
            <person name="Lau S.K."/>
            <person name="Woo P.C."/>
        </authorList>
    </citation>
    <scope>NUCLEOTIDE SEQUENCE [LARGE SCALE GENOMIC DNA]</scope>
    <source>
        <strain evidence="1 2">HKU4</strain>
    </source>
</reference>
<dbReference type="Gene3D" id="3.40.50.1240">
    <property type="entry name" value="Phosphoglycerate mutase-like"/>
    <property type="match status" value="1"/>
</dbReference>
<protein>
    <submittedName>
        <fullName evidence="1">Phosphoglycerate mutase family 5</fullName>
    </submittedName>
</protein>
<organism evidence="1 2">
    <name type="scientific">Streptococcus sinensis</name>
    <dbReference type="NCBI Taxonomy" id="176090"/>
    <lineage>
        <taxon>Bacteria</taxon>
        <taxon>Bacillati</taxon>
        <taxon>Bacillota</taxon>
        <taxon>Bacilli</taxon>
        <taxon>Lactobacillales</taxon>
        <taxon>Streptococcaceae</taxon>
        <taxon>Streptococcus</taxon>
    </lineage>
</organism>
<dbReference type="InterPro" id="IPR050275">
    <property type="entry name" value="PGM_Phosphatase"/>
</dbReference>
<dbReference type="SUPFAM" id="SSF53254">
    <property type="entry name" value="Phosphoglycerate mutase-like"/>
    <property type="match status" value="1"/>
</dbReference>
<keyword evidence="2" id="KW-1185">Reference proteome</keyword>
<sequence length="197" mass="22124">MRFQGANGDSPLLQTAIDELHTLGKHLSDTHFNKIYSSDLPRALHSAKIIQQENHFAPDLIPISELREWGLGKLEGAKIAATEAAYPQQMWAFRHNLAQFDHNLFGAESVYQTTHRTTSFIKTLKEKNYQKVLIVGHGANLTASIRTLLGYEVSLLRKDGGLANASVTILETDDFDSFKLITWNNLDYLVEDKTANL</sequence>
<dbReference type="GO" id="GO:0016791">
    <property type="term" value="F:phosphatase activity"/>
    <property type="evidence" value="ECO:0007669"/>
    <property type="project" value="TreeGrafter"/>
</dbReference>
<dbReference type="eggNOG" id="COG0406">
    <property type="taxonomic scope" value="Bacteria"/>
</dbReference>
<dbReference type="EMBL" id="JPEN01000068">
    <property type="protein sequence ID" value="KGM37065.1"/>
    <property type="molecule type" value="Genomic_DNA"/>
</dbReference>
<dbReference type="PANTHER" id="PTHR48100">
    <property type="entry name" value="BROAD-SPECIFICITY PHOSPHATASE YOR283W-RELATED"/>
    <property type="match status" value="1"/>
</dbReference>
<name>A0A0A0DG61_9STRE</name>
<dbReference type="Pfam" id="PF00300">
    <property type="entry name" value="His_Phos_1"/>
    <property type="match status" value="1"/>
</dbReference>
<comment type="caution">
    <text evidence="1">The sequence shown here is derived from an EMBL/GenBank/DDBJ whole genome shotgun (WGS) entry which is preliminary data.</text>
</comment>
<dbReference type="PATRIC" id="fig|176090.4.peg.1171"/>